<sequence length="328" mass="37286">MRDWVEEFSVAVEVPLSHPDGYNSEHKWTKKNIFWELEYWSTHLIRHNLDVMHIEKNVFDNIFNTVMDIKGKTKNNLNARKDLQIICNRPELEVEERRPYVMPKAVYTLTRDQKKRIFEWITSLKDWFKCRVKDEISYPENELLKLHYWGPSAEVTTFQCYFVNGYNFHTERYSVGKSTFNCGVCVKSSSYTDTDSDFYGILEEVIQLDYSLIPNMQIVLFKCRWVDPVRGMKSMYSGTPPLGHGQPSPLPPASGTSHVSRAAFRPPPSSPTTPPSTAPHTPNGAGPSEAPTPEQPIVPAAAPAPPPVSTHTPPPPPRRPPTDTAPVH</sequence>
<reference evidence="2" key="1">
    <citation type="submission" date="2020-06" db="EMBL/GenBank/DDBJ databases">
        <authorList>
            <person name="Li T."/>
            <person name="Hu X."/>
            <person name="Zhang T."/>
            <person name="Song X."/>
            <person name="Zhang H."/>
            <person name="Dai N."/>
            <person name="Sheng W."/>
            <person name="Hou X."/>
            <person name="Wei L."/>
        </authorList>
    </citation>
    <scope>NUCLEOTIDE SEQUENCE</scope>
    <source>
        <strain evidence="2">KEN1</strain>
        <tissue evidence="2">Leaf</tissue>
    </source>
</reference>
<feature type="compositionally biased region" description="Pro residues" evidence="1">
    <location>
        <begin position="302"/>
        <end position="319"/>
    </location>
</feature>
<dbReference type="PANTHER" id="PTHR10775:SF182">
    <property type="entry name" value="TRANSPOSON, EN_SPM-LIKE, TRANSPOSASE-ASSOCIATED DOMAIN PROTEIN-RELATED"/>
    <property type="match status" value="1"/>
</dbReference>
<comment type="caution">
    <text evidence="2">The sequence shown here is derived from an EMBL/GenBank/DDBJ whole genome shotgun (WGS) entry which is preliminary data.</text>
</comment>
<gene>
    <name evidence="2" type="ORF">Slati_4253200</name>
</gene>
<name>A0AAW2TCF4_9LAMI</name>
<protein>
    <recommendedName>
        <fullName evidence="3">DUF4216 domain-containing protein</fullName>
    </recommendedName>
</protein>
<dbReference type="AlphaFoldDB" id="A0AAW2TCF4"/>
<organism evidence="2">
    <name type="scientific">Sesamum latifolium</name>
    <dbReference type="NCBI Taxonomy" id="2727402"/>
    <lineage>
        <taxon>Eukaryota</taxon>
        <taxon>Viridiplantae</taxon>
        <taxon>Streptophyta</taxon>
        <taxon>Embryophyta</taxon>
        <taxon>Tracheophyta</taxon>
        <taxon>Spermatophyta</taxon>
        <taxon>Magnoliopsida</taxon>
        <taxon>eudicotyledons</taxon>
        <taxon>Gunneridae</taxon>
        <taxon>Pentapetalae</taxon>
        <taxon>asterids</taxon>
        <taxon>lamiids</taxon>
        <taxon>Lamiales</taxon>
        <taxon>Pedaliaceae</taxon>
        <taxon>Sesamum</taxon>
    </lineage>
</organism>
<evidence type="ECO:0008006" key="3">
    <source>
        <dbReference type="Google" id="ProtNLM"/>
    </source>
</evidence>
<dbReference type="EMBL" id="JACGWN010000015">
    <property type="protein sequence ID" value="KAL0402233.1"/>
    <property type="molecule type" value="Genomic_DNA"/>
</dbReference>
<feature type="compositionally biased region" description="Pro residues" evidence="1">
    <location>
        <begin position="265"/>
        <end position="277"/>
    </location>
</feature>
<evidence type="ECO:0000313" key="2">
    <source>
        <dbReference type="EMBL" id="KAL0402233.1"/>
    </source>
</evidence>
<reference evidence="2" key="2">
    <citation type="journal article" date="2024" name="Plant">
        <title>Genomic evolution and insights into agronomic trait innovations of Sesamum species.</title>
        <authorList>
            <person name="Miao H."/>
            <person name="Wang L."/>
            <person name="Qu L."/>
            <person name="Liu H."/>
            <person name="Sun Y."/>
            <person name="Le M."/>
            <person name="Wang Q."/>
            <person name="Wei S."/>
            <person name="Zheng Y."/>
            <person name="Lin W."/>
            <person name="Duan Y."/>
            <person name="Cao H."/>
            <person name="Xiong S."/>
            <person name="Wang X."/>
            <person name="Wei L."/>
            <person name="Li C."/>
            <person name="Ma Q."/>
            <person name="Ju M."/>
            <person name="Zhao R."/>
            <person name="Li G."/>
            <person name="Mu C."/>
            <person name="Tian Q."/>
            <person name="Mei H."/>
            <person name="Zhang T."/>
            <person name="Gao T."/>
            <person name="Zhang H."/>
        </authorList>
    </citation>
    <scope>NUCLEOTIDE SEQUENCE</scope>
    <source>
        <strain evidence="2">KEN1</strain>
    </source>
</reference>
<evidence type="ECO:0000256" key="1">
    <source>
        <dbReference type="SAM" id="MobiDB-lite"/>
    </source>
</evidence>
<accession>A0AAW2TCF4</accession>
<proteinExistence type="predicted"/>
<dbReference type="PANTHER" id="PTHR10775">
    <property type="entry name" value="OS08G0208400 PROTEIN"/>
    <property type="match status" value="1"/>
</dbReference>
<feature type="region of interest" description="Disordered" evidence="1">
    <location>
        <begin position="237"/>
        <end position="328"/>
    </location>
</feature>